<dbReference type="PANTHER" id="PTHR30153">
    <property type="entry name" value="REPLICATIVE DNA HELICASE DNAB"/>
    <property type="match status" value="1"/>
</dbReference>
<evidence type="ECO:0000256" key="9">
    <source>
        <dbReference type="ARBA" id="ARBA00023235"/>
    </source>
</evidence>
<dbReference type="InterPro" id="IPR007694">
    <property type="entry name" value="DNA_helicase_DnaB-like_C"/>
</dbReference>
<dbReference type="Gene3D" id="3.40.50.300">
    <property type="entry name" value="P-loop containing nucleotide triphosphate hydrolases"/>
    <property type="match status" value="1"/>
</dbReference>
<organism evidence="14 15">
    <name type="scientific">Photorhabdus heterorhabditis</name>
    <dbReference type="NCBI Taxonomy" id="880156"/>
    <lineage>
        <taxon>Bacteria</taxon>
        <taxon>Pseudomonadati</taxon>
        <taxon>Pseudomonadota</taxon>
        <taxon>Gammaproteobacteria</taxon>
        <taxon>Enterobacterales</taxon>
        <taxon>Morganellaceae</taxon>
        <taxon>Photorhabdus</taxon>
    </lineage>
</organism>
<dbReference type="NCBIfam" id="TIGR00665">
    <property type="entry name" value="DnaB"/>
    <property type="match status" value="1"/>
</dbReference>
<dbReference type="SUPFAM" id="SSF48024">
    <property type="entry name" value="N-terminal domain of DnaB helicase"/>
    <property type="match status" value="1"/>
</dbReference>
<dbReference type="Proteomes" id="UP000322184">
    <property type="component" value="Unassembled WGS sequence"/>
</dbReference>
<comment type="catalytic activity">
    <reaction evidence="10 12">
        <text>ATP + H2O = ADP + phosphate + H(+)</text>
        <dbReference type="Rhea" id="RHEA:13065"/>
        <dbReference type="ChEBI" id="CHEBI:15377"/>
        <dbReference type="ChEBI" id="CHEBI:15378"/>
        <dbReference type="ChEBI" id="CHEBI:30616"/>
        <dbReference type="ChEBI" id="CHEBI:43474"/>
        <dbReference type="ChEBI" id="CHEBI:456216"/>
        <dbReference type="EC" id="5.6.2.3"/>
    </reaction>
</comment>
<comment type="caution">
    <text evidence="14">The sequence shown here is derived from an EMBL/GenBank/DDBJ whole genome shotgun (WGS) entry which is preliminary data.</text>
</comment>
<dbReference type="GO" id="GO:0005524">
    <property type="term" value="F:ATP binding"/>
    <property type="evidence" value="ECO:0007669"/>
    <property type="project" value="UniProtKB-UniRule"/>
</dbReference>
<dbReference type="EC" id="5.6.2.3" evidence="11 12"/>
<dbReference type="GO" id="GO:0005829">
    <property type="term" value="C:cytosol"/>
    <property type="evidence" value="ECO:0007669"/>
    <property type="project" value="TreeGrafter"/>
</dbReference>
<evidence type="ECO:0000256" key="2">
    <source>
        <dbReference type="ARBA" id="ARBA00022515"/>
    </source>
</evidence>
<dbReference type="RefSeq" id="WP_149615944.1">
    <property type="nucleotide sequence ID" value="NZ_CAWPFF010000001.1"/>
</dbReference>
<reference evidence="14 15" key="1">
    <citation type="submission" date="2019-09" db="EMBL/GenBank/DDBJ databases">
        <title>Whole genome sequence of Photorhabdus heterorhabditis strain ETL (Enterobacteriales: Enterobacteriaceae) a bacterial symbiont of Heterorhabditis zealandica strain ETL (Rhabditida: Heterorhabditidae).</title>
        <authorList>
            <person name="Lulamba T.E."/>
            <person name="Serepa-Dlamini M.H."/>
        </authorList>
    </citation>
    <scope>NUCLEOTIDE SEQUENCE [LARGE SCALE GENOMIC DNA]</scope>
    <source>
        <strain evidence="14 15">ETL</strain>
    </source>
</reference>
<keyword evidence="2 12" id="KW-0639">Primosome</keyword>
<evidence type="ECO:0000256" key="8">
    <source>
        <dbReference type="ARBA" id="ARBA00023125"/>
    </source>
</evidence>
<evidence type="ECO:0000256" key="4">
    <source>
        <dbReference type="ARBA" id="ARBA00022741"/>
    </source>
</evidence>
<evidence type="ECO:0000256" key="12">
    <source>
        <dbReference type="RuleBase" id="RU362085"/>
    </source>
</evidence>
<dbReference type="InterPro" id="IPR036185">
    <property type="entry name" value="DNA_heli_DnaB-like_N_sf"/>
</dbReference>
<dbReference type="Pfam" id="PF03796">
    <property type="entry name" value="DnaB_C"/>
    <property type="match status" value="1"/>
</dbReference>
<dbReference type="InterPro" id="IPR007693">
    <property type="entry name" value="DNA_helicase_DnaB-like_N"/>
</dbReference>
<evidence type="ECO:0000256" key="5">
    <source>
        <dbReference type="ARBA" id="ARBA00022801"/>
    </source>
</evidence>
<evidence type="ECO:0000256" key="11">
    <source>
        <dbReference type="NCBIfam" id="TIGR00665"/>
    </source>
</evidence>
<sequence>MRDPFSLPDGIEQPYSCDAEQAVLGGLMLDNDRWDEVVPLIHADDFFLPAHRRIYGVIATMFAANLPVDVLTLSERLEHKEQLKQVGGFAYLAELGKNTPSAANIVAYAEIVQAKSRLRQLVMLGREMSAQAAHPCAEFTDITEMAEQHLYALSEQSSSHQDISLTAGLGLLIEKLEQANGGNGVTGTPTGFNELDIKTCGLQPGDLVLLAGRPSMGKTALALAFGQGALESATDTVIQIFSLEMPMDQLLMRLVSMLERVPLERLRSGLMDDEDWARLSRAMETLIQWENRLIIDDSSYQTPALLRSRARRNARKYGKPSLIIVDYLQLMRSPGQENRTQEIAEISRSLKALGKELGCPVLALSQLNRQLEQRPDKRPNNGDLRDSGALEQDADLTLFVYRDEVYEANTPDSGVAEIIIGKQRQGPIGTVRVQFEGTCTRFSDFPVERSDFGRGMHEQTGQK</sequence>
<dbReference type="InterPro" id="IPR007692">
    <property type="entry name" value="DNA_helicase_DnaB"/>
</dbReference>
<keyword evidence="8 12" id="KW-0238">DNA-binding</keyword>
<dbReference type="CDD" id="cd00984">
    <property type="entry name" value="DnaB_C"/>
    <property type="match status" value="1"/>
</dbReference>
<gene>
    <name evidence="14" type="primary">dnaB</name>
    <name evidence="14" type="ORF">F0L16_01160</name>
</gene>
<keyword evidence="4 12" id="KW-0547">Nucleotide-binding</keyword>
<evidence type="ECO:0000256" key="3">
    <source>
        <dbReference type="ARBA" id="ARBA00022705"/>
    </source>
</evidence>
<keyword evidence="7 12" id="KW-0067">ATP-binding</keyword>
<comment type="function">
    <text evidence="12">The main replicative DNA helicase, it participates in initiation and elongation during chromosome replication. Travels ahead of the DNA replisome, separating dsDNA into templates for DNA synthesis. A processive ATP-dependent 5'-3' DNA helicase it has DNA-dependent ATPase activity.</text>
</comment>
<dbReference type="SUPFAM" id="SSF52540">
    <property type="entry name" value="P-loop containing nucleoside triphosphate hydrolases"/>
    <property type="match status" value="1"/>
</dbReference>
<dbReference type="GO" id="GO:1990077">
    <property type="term" value="C:primosome complex"/>
    <property type="evidence" value="ECO:0007669"/>
    <property type="project" value="UniProtKB-UniRule"/>
</dbReference>
<evidence type="ECO:0000256" key="7">
    <source>
        <dbReference type="ARBA" id="ARBA00022840"/>
    </source>
</evidence>
<dbReference type="EMBL" id="VTUW01000001">
    <property type="protein sequence ID" value="KAA1195754.1"/>
    <property type="molecule type" value="Genomic_DNA"/>
</dbReference>
<dbReference type="GO" id="GO:0003677">
    <property type="term" value="F:DNA binding"/>
    <property type="evidence" value="ECO:0007669"/>
    <property type="project" value="UniProtKB-UniRule"/>
</dbReference>
<feature type="domain" description="SF4 helicase" evidence="13">
    <location>
        <begin position="181"/>
        <end position="449"/>
    </location>
</feature>
<dbReference type="PROSITE" id="PS51199">
    <property type="entry name" value="SF4_HELICASE"/>
    <property type="match status" value="1"/>
</dbReference>
<protein>
    <recommendedName>
        <fullName evidence="11 12">Replicative DNA helicase</fullName>
        <ecNumber evidence="11 12">5.6.2.3</ecNumber>
    </recommendedName>
</protein>
<evidence type="ECO:0000256" key="1">
    <source>
        <dbReference type="ARBA" id="ARBA00008428"/>
    </source>
</evidence>
<dbReference type="GO" id="GO:0016887">
    <property type="term" value="F:ATP hydrolysis activity"/>
    <property type="evidence" value="ECO:0007669"/>
    <property type="project" value="RHEA"/>
</dbReference>
<keyword evidence="5 12" id="KW-0378">Hydrolase</keyword>
<name>A0A5B0X8N1_9GAMM</name>
<proteinExistence type="inferred from homology"/>
<dbReference type="Pfam" id="PF00772">
    <property type="entry name" value="DnaB"/>
    <property type="match status" value="1"/>
</dbReference>
<dbReference type="PANTHER" id="PTHR30153:SF2">
    <property type="entry name" value="REPLICATIVE DNA HELICASE"/>
    <property type="match status" value="1"/>
</dbReference>
<evidence type="ECO:0000259" key="13">
    <source>
        <dbReference type="PROSITE" id="PS51199"/>
    </source>
</evidence>
<accession>A0A5B0X8N1</accession>
<dbReference type="AlphaFoldDB" id="A0A5B0X8N1"/>
<evidence type="ECO:0000313" key="15">
    <source>
        <dbReference type="Proteomes" id="UP000322184"/>
    </source>
</evidence>
<evidence type="ECO:0000256" key="6">
    <source>
        <dbReference type="ARBA" id="ARBA00022806"/>
    </source>
</evidence>
<keyword evidence="9" id="KW-0413">Isomerase</keyword>
<dbReference type="InterPro" id="IPR003593">
    <property type="entry name" value="AAA+_ATPase"/>
</dbReference>
<dbReference type="InterPro" id="IPR027417">
    <property type="entry name" value="P-loop_NTPase"/>
</dbReference>
<dbReference type="NCBIfam" id="NF040583">
    <property type="entry name" value="dnaB_SPI-7_type"/>
    <property type="match status" value="1"/>
</dbReference>
<evidence type="ECO:0000256" key="10">
    <source>
        <dbReference type="ARBA" id="ARBA00048954"/>
    </source>
</evidence>
<comment type="similarity">
    <text evidence="1 12">Belongs to the helicase family. DnaB subfamily.</text>
</comment>
<dbReference type="GO" id="GO:0006269">
    <property type="term" value="P:DNA replication, synthesis of primer"/>
    <property type="evidence" value="ECO:0007669"/>
    <property type="project" value="UniProtKB-UniRule"/>
</dbReference>
<keyword evidence="6 12" id="KW-0347">Helicase</keyword>
<keyword evidence="3 12" id="KW-0235">DNA replication</keyword>
<dbReference type="GO" id="GO:0043139">
    <property type="term" value="F:5'-3' DNA helicase activity"/>
    <property type="evidence" value="ECO:0007669"/>
    <property type="project" value="UniProtKB-EC"/>
</dbReference>
<evidence type="ECO:0000313" key="14">
    <source>
        <dbReference type="EMBL" id="KAA1195754.1"/>
    </source>
</evidence>
<dbReference type="InterPro" id="IPR016136">
    <property type="entry name" value="DNA_helicase_N/primase_C"/>
</dbReference>
<dbReference type="SMART" id="SM00382">
    <property type="entry name" value="AAA"/>
    <property type="match status" value="1"/>
</dbReference>
<dbReference type="Gene3D" id="1.10.860.10">
    <property type="entry name" value="DNAb Helicase, Chain A"/>
    <property type="match status" value="1"/>
</dbReference>